<dbReference type="GO" id="GO:0005524">
    <property type="term" value="F:ATP binding"/>
    <property type="evidence" value="ECO:0007669"/>
    <property type="project" value="UniProtKB-KW"/>
</dbReference>
<keyword evidence="6" id="KW-0479">Metal-binding</keyword>
<evidence type="ECO:0000256" key="4">
    <source>
        <dbReference type="ARBA" id="ARBA00022840"/>
    </source>
</evidence>
<keyword evidence="6" id="KW-0460">Magnesium</keyword>
<dbReference type="GO" id="GO:0046872">
    <property type="term" value="F:metal ion binding"/>
    <property type="evidence" value="ECO:0007669"/>
    <property type="project" value="UniProtKB-KW"/>
</dbReference>
<dbReference type="GO" id="GO:0004674">
    <property type="term" value="F:protein serine/threonine kinase activity"/>
    <property type="evidence" value="ECO:0007669"/>
    <property type="project" value="TreeGrafter"/>
</dbReference>
<dbReference type="EMBL" id="HBIX01007575">
    <property type="protein sequence ID" value="CAE0713128.1"/>
    <property type="molecule type" value="Transcribed_RNA"/>
</dbReference>
<dbReference type="PROSITE" id="PS50011">
    <property type="entry name" value="PROTEIN_KINASE_DOM"/>
    <property type="match status" value="1"/>
</dbReference>
<dbReference type="Gene3D" id="3.30.200.20">
    <property type="entry name" value="Phosphorylase Kinase, domain 1"/>
    <property type="match status" value="1"/>
</dbReference>
<dbReference type="InterPro" id="IPR051681">
    <property type="entry name" value="Ser/Thr_Kinases-Pseudokinases"/>
</dbReference>
<evidence type="ECO:0000256" key="1">
    <source>
        <dbReference type="ARBA" id="ARBA00022679"/>
    </source>
</evidence>
<evidence type="ECO:0000313" key="8">
    <source>
        <dbReference type="EMBL" id="CAE0713128.1"/>
    </source>
</evidence>
<dbReference type="PANTHER" id="PTHR44329">
    <property type="entry name" value="SERINE/THREONINE-PROTEIN KINASE TNNI3K-RELATED"/>
    <property type="match status" value="1"/>
</dbReference>
<reference evidence="8" key="1">
    <citation type="submission" date="2021-01" db="EMBL/GenBank/DDBJ databases">
        <authorList>
            <person name="Corre E."/>
            <person name="Pelletier E."/>
            <person name="Niang G."/>
            <person name="Scheremetjew M."/>
            <person name="Finn R."/>
            <person name="Kale V."/>
            <person name="Holt S."/>
            <person name="Cochrane G."/>
            <person name="Meng A."/>
            <person name="Brown T."/>
            <person name="Cohen L."/>
        </authorList>
    </citation>
    <scope>NUCLEOTIDE SEQUENCE</scope>
    <source>
        <strain evidence="8">10249 10 AB</strain>
    </source>
</reference>
<dbReference type="Pfam" id="PF00069">
    <property type="entry name" value="Pkinase"/>
    <property type="match status" value="1"/>
</dbReference>
<dbReference type="Gene3D" id="1.10.510.10">
    <property type="entry name" value="Transferase(Phosphotransferase) domain 1"/>
    <property type="match status" value="1"/>
</dbReference>
<dbReference type="InterPro" id="IPR011009">
    <property type="entry name" value="Kinase-like_dom_sf"/>
</dbReference>
<feature type="domain" description="Protein kinase" evidence="7">
    <location>
        <begin position="26"/>
        <end position="343"/>
    </location>
</feature>
<dbReference type="AlphaFoldDB" id="A0A7S4AEU9"/>
<keyword evidence="2" id="KW-0547">Nucleotide-binding</keyword>
<dbReference type="SMART" id="SM00220">
    <property type="entry name" value="S_TKc"/>
    <property type="match status" value="1"/>
</dbReference>
<keyword evidence="3" id="KW-0418">Kinase</keyword>
<name>A0A7S4AEU9_9STRA</name>
<protein>
    <recommendedName>
        <fullName evidence="7">Protein kinase domain-containing protein</fullName>
    </recommendedName>
</protein>
<dbReference type="PIRSF" id="PIRSF000615">
    <property type="entry name" value="TyrPK_CSF1-R"/>
    <property type="match status" value="1"/>
</dbReference>
<feature type="active site" description="Proton acceptor" evidence="5">
    <location>
        <position position="204"/>
    </location>
</feature>
<accession>A0A7S4AEU9</accession>
<gene>
    <name evidence="8" type="ORF">PAUS00366_LOCUS5880</name>
</gene>
<proteinExistence type="predicted"/>
<evidence type="ECO:0000256" key="6">
    <source>
        <dbReference type="PIRSR" id="PIRSR000615-3"/>
    </source>
</evidence>
<evidence type="ECO:0000259" key="7">
    <source>
        <dbReference type="PROSITE" id="PS50011"/>
    </source>
</evidence>
<organism evidence="8">
    <name type="scientific">Pseudo-nitzschia australis</name>
    <dbReference type="NCBI Taxonomy" id="44445"/>
    <lineage>
        <taxon>Eukaryota</taxon>
        <taxon>Sar</taxon>
        <taxon>Stramenopiles</taxon>
        <taxon>Ochrophyta</taxon>
        <taxon>Bacillariophyta</taxon>
        <taxon>Bacillariophyceae</taxon>
        <taxon>Bacillariophycidae</taxon>
        <taxon>Bacillariales</taxon>
        <taxon>Bacillariaceae</taxon>
        <taxon>Pseudo-nitzschia</taxon>
    </lineage>
</organism>
<evidence type="ECO:0000256" key="5">
    <source>
        <dbReference type="PIRSR" id="PIRSR000615-1"/>
    </source>
</evidence>
<dbReference type="PANTHER" id="PTHR44329:SF288">
    <property type="entry name" value="MITOGEN-ACTIVATED PROTEIN KINASE KINASE KINASE 20"/>
    <property type="match status" value="1"/>
</dbReference>
<keyword evidence="4" id="KW-0067">ATP-binding</keyword>
<feature type="binding site" evidence="6">
    <location>
        <position position="222"/>
    </location>
    <ligand>
        <name>Mg(2+)</name>
        <dbReference type="ChEBI" id="CHEBI:18420"/>
    </ligand>
</feature>
<evidence type="ECO:0000256" key="2">
    <source>
        <dbReference type="ARBA" id="ARBA00022741"/>
    </source>
</evidence>
<dbReference type="InterPro" id="IPR000719">
    <property type="entry name" value="Prot_kinase_dom"/>
</dbReference>
<keyword evidence="1" id="KW-0808">Transferase</keyword>
<feature type="binding site" evidence="6">
    <location>
        <position position="209"/>
    </location>
    <ligand>
        <name>Mg(2+)</name>
        <dbReference type="ChEBI" id="CHEBI:18420"/>
    </ligand>
</feature>
<sequence length="384" mass="44401">MCVENSSKSSITDNSDFFPKFDREQLRLGKLLGKGSFGTVYEVKEIQILQKRRFSQAGTESQFVADNCIRKGNHARYAVKFLSPEVVGDVGENGKFIRGILDMDTEKRLLSDTEHPNIVKARAFASVSPFDRKYFILMDRLYDTLHRRMERWAKKARLYSGRLAKIVDRKGKKKRELLEARLVAAFDLSHALGYLHDRKIIYRDLKPKNLGFDVRGDLKLFDFGLVGEMKDSRLADEGLYNLTGMTGCPRYMSPEVAKSERYNEKCDVYSFAILLWEIMSLKTPFVAYKTIKEFEEHVWNGEHDRPLIHPSWPESIQTLLRTSWGKNINERPNFTEIATLLKIQCVVVRGGSQMGLEHSSRRSTFIFERDVNKLLDSIHKTAHF</sequence>
<dbReference type="SUPFAM" id="SSF56112">
    <property type="entry name" value="Protein kinase-like (PK-like)"/>
    <property type="match status" value="1"/>
</dbReference>
<evidence type="ECO:0000256" key="3">
    <source>
        <dbReference type="ARBA" id="ARBA00022777"/>
    </source>
</evidence>